<dbReference type="Proteomes" id="UP001186974">
    <property type="component" value="Unassembled WGS sequence"/>
</dbReference>
<protein>
    <submittedName>
        <fullName evidence="1">Uncharacterized protein</fullName>
    </submittedName>
</protein>
<gene>
    <name evidence="1" type="ORF">LTS18_012698</name>
</gene>
<accession>A0ACC3DIT6</accession>
<keyword evidence="2" id="KW-1185">Reference proteome</keyword>
<organism evidence="1 2">
    <name type="scientific">Coniosporium uncinatum</name>
    <dbReference type="NCBI Taxonomy" id="93489"/>
    <lineage>
        <taxon>Eukaryota</taxon>
        <taxon>Fungi</taxon>
        <taxon>Dikarya</taxon>
        <taxon>Ascomycota</taxon>
        <taxon>Pezizomycotina</taxon>
        <taxon>Dothideomycetes</taxon>
        <taxon>Dothideomycetes incertae sedis</taxon>
        <taxon>Coniosporium</taxon>
    </lineage>
</organism>
<comment type="caution">
    <text evidence="1">The sequence shown here is derived from an EMBL/GenBank/DDBJ whole genome shotgun (WGS) entry which is preliminary data.</text>
</comment>
<evidence type="ECO:0000313" key="2">
    <source>
        <dbReference type="Proteomes" id="UP001186974"/>
    </source>
</evidence>
<name>A0ACC3DIT6_9PEZI</name>
<reference evidence="1" key="1">
    <citation type="submission" date="2024-09" db="EMBL/GenBank/DDBJ databases">
        <title>Black Yeasts Isolated from many extreme environments.</title>
        <authorList>
            <person name="Coleine C."/>
            <person name="Stajich J.E."/>
            <person name="Selbmann L."/>
        </authorList>
    </citation>
    <scope>NUCLEOTIDE SEQUENCE</scope>
    <source>
        <strain evidence="1">CCFEE 5737</strain>
    </source>
</reference>
<dbReference type="EMBL" id="JAWDJW010003842">
    <property type="protein sequence ID" value="KAK3076554.1"/>
    <property type="molecule type" value="Genomic_DNA"/>
</dbReference>
<proteinExistence type="predicted"/>
<feature type="non-terminal residue" evidence="1">
    <location>
        <position position="285"/>
    </location>
</feature>
<sequence>MAGFLATQQDPEQMRPAPGTESARQPAKDGPVEEPRTASTDRDKGSQGATPNKGSIRTAREKSGFPMLESRNCFPVIPSPSSSRTAERANPALSASSSDERIKASIMAARDNGGFLTQQPSYSPRRPAPAGQSADSPQTRGPIRAARQRAGLPVEPVQAQRPLDSSTQLRSPPPAQLQSPPPRSNLRPSPQVAGDQSLPKDSMRAAREKAGYPAGPPRAAQPQTSSTQMLSPPTAVTGEQNMPRGGLRAAREWANAPQALDATQQELSPYSPDAVYSPDSRPPPP</sequence>
<evidence type="ECO:0000313" key="1">
    <source>
        <dbReference type="EMBL" id="KAK3076554.1"/>
    </source>
</evidence>